<dbReference type="AlphaFoldDB" id="A0ABD1FF82"/>
<feature type="domain" description="Caspase family p10" evidence="3">
    <location>
        <begin position="123"/>
        <end position="208"/>
    </location>
</feature>
<dbReference type="InterPro" id="IPR001309">
    <property type="entry name" value="Pept_C14_p20"/>
</dbReference>
<dbReference type="Gene3D" id="3.40.50.1460">
    <property type="match status" value="1"/>
</dbReference>
<dbReference type="EMBL" id="JBDJPC010000001">
    <property type="protein sequence ID" value="KAL1517935.1"/>
    <property type="molecule type" value="Genomic_DNA"/>
</dbReference>
<evidence type="ECO:0000259" key="4">
    <source>
        <dbReference type="PROSITE" id="PS50208"/>
    </source>
</evidence>
<proteinExistence type="inferred from homology"/>
<dbReference type="PROSITE" id="PS50207">
    <property type="entry name" value="CASPASE_P10"/>
    <property type="match status" value="1"/>
</dbReference>
<dbReference type="Pfam" id="PF00656">
    <property type="entry name" value="Peptidase_C14"/>
    <property type="match status" value="1"/>
</dbReference>
<dbReference type="InterPro" id="IPR052039">
    <property type="entry name" value="Caspase-related_regulators"/>
</dbReference>
<evidence type="ECO:0000256" key="1">
    <source>
        <dbReference type="ARBA" id="ARBA00010134"/>
    </source>
</evidence>
<dbReference type="PROSITE" id="PS50208">
    <property type="entry name" value="CASPASE_P20"/>
    <property type="match status" value="1"/>
</dbReference>
<dbReference type="InterPro" id="IPR011600">
    <property type="entry name" value="Pept_C14_caspase"/>
</dbReference>
<dbReference type="Proteomes" id="UP001566132">
    <property type="component" value="Unassembled WGS sequence"/>
</dbReference>
<accession>A0ABD1FF82</accession>
<dbReference type="InterPro" id="IPR015917">
    <property type="entry name" value="Pept_C14A"/>
</dbReference>
<dbReference type="SUPFAM" id="SSF52129">
    <property type="entry name" value="Caspase-like"/>
    <property type="match status" value="1"/>
</dbReference>
<gene>
    <name evidence="5" type="ORF">ABEB36_001631</name>
</gene>
<organism evidence="5 6">
    <name type="scientific">Hypothenemus hampei</name>
    <name type="common">Coffee berry borer</name>
    <dbReference type="NCBI Taxonomy" id="57062"/>
    <lineage>
        <taxon>Eukaryota</taxon>
        <taxon>Metazoa</taxon>
        <taxon>Ecdysozoa</taxon>
        <taxon>Arthropoda</taxon>
        <taxon>Hexapoda</taxon>
        <taxon>Insecta</taxon>
        <taxon>Pterygota</taxon>
        <taxon>Neoptera</taxon>
        <taxon>Endopterygota</taxon>
        <taxon>Coleoptera</taxon>
        <taxon>Polyphaga</taxon>
        <taxon>Cucujiformia</taxon>
        <taxon>Curculionidae</taxon>
        <taxon>Scolytinae</taxon>
        <taxon>Hypothenemus</taxon>
    </lineage>
</organism>
<dbReference type="PANTHER" id="PTHR22576">
    <property type="entry name" value="MUCOSA ASSOCIATED LYMPHOID TISSUE LYMPHOMA TRANSLOCATION PROTEIN 1/PARACASPASE"/>
    <property type="match status" value="1"/>
</dbReference>
<reference evidence="5 6" key="1">
    <citation type="submission" date="2024-05" db="EMBL/GenBank/DDBJ databases">
        <title>Genetic variation in Jamaican populations of the coffee berry borer (Hypothenemus hampei).</title>
        <authorList>
            <person name="Errbii M."/>
            <person name="Myrie A."/>
        </authorList>
    </citation>
    <scope>NUCLEOTIDE SEQUENCE [LARGE SCALE GENOMIC DNA]</scope>
    <source>
        <strain evidence="5">JA-Hopewell-2020-01-JO</strain>
        <tissue evidence="5">Whole body</tissue>
    </source>
</reference>
<name>A0ABD1FF82_HYPHA</name>
<evidence type="ECO:0000259" key="3">
    <source>
        <dbReference type="PROSITE" id="PS50207"/>
    </source>
</evidence>
<feature type="domain" description="Caspase family p20" evidence="4">
    <location>
        <begin position="1"/>
        <end position="96"/>
    </location>
</feature>
<comment type="caution">
    <text evidence="5">The sequence shown here is derived from an EMBL/GenBank/DDBJ whole genome shotgun (WGS) entry which is preliminary data.</text>
</comment>
<protein>
    <submittedName>
        <fullName evidence="5">Uncharacterized protein</fullName>
    </submittedName>
</protein>
<dbReference type="InterPro" id="IPR002138">
    <property type="entry name" value="Pept_C14_p10"/>
</dbReference>
<evidence type="ECO:0000313" key="5">
    <source>
        <dbReference type="EMBL" id="KAL1517935.1"/>
    </source>
</evidence>
<evidence type="ECO:0000256" key="2">
    <source>
        <dbReference type="RuleBase" id="RU003971"/>
    </source>
</evidence>
<comment type="similarity">
    <text evidence="1 2">Belongs to the peptidase C14A family.</text>
</comment>
<evidence type="ECO:0000313" key="6">
    <source>
        <dbReference type="Proteomes" id="UP001566132"/>
    </source>
</evidence>
<dbReference type="SMART" id="SM00115">
    <property type="entry name" value="CASc"/>
    <property type="match status" value="1"/>
</dbReference>
<dbReference type="InterPro" id="IPR029030">
    <property type="entry name" value="Caspase-like_dom_sf"/>
</dbReference>
<keyword evidence="6" id="KW-1185">Reference proteome</keyword>
<sequence length="239" mass="27859">MCFQRLGFNINVDDVQFDLTVQGITDKIDSVLNDKKGLNETNSLIIFVMTHGETSEDLHARDEVFKCSDIWKKFNKCEELKGKPKMIVFQACKGENYSKTEGDDTVTDLLDFDAFKINQLGPDMLIFYSTLEHNYSYRSEYSGSWFIQELCKNFLSYGKRDDVISIVTRTIKCVCGNYYLQDKIESEDFQKQMPLFVSTLSKKFYLNRNKDRHLLLEINKRMAEVSCQLAEVLDIIKNY</sequence>
<dbReference type="PANTHER" id="PTHR22576:SF41">
    <property type="entry name" value="CASPASE 14, APOPTOSIS-RELATED CYSTEINE PEPTIDASE"/>
    <property type="match status" value="1"/>
</dbReference>